<dbReference type="Gene3D" id="3.40.50.510">
    <property type="entry name" value="Phosphotransferase system, mannose-type IIA component"/>
    <property type="match status" value="1"/>
</dbReference>
<dbReference type="STRING" id="1278298.GCA_000428685_02285"/>
<dbReference type="GO" id="GO:0004371">
    <property type="term" value="F:glycerone kinase activity"/>
    <property type="evidence" value="ECO:0007669"/>
    <property type="project" value="InterPro"/>
</dbReference>
<dbReference type="FunFam" id="1.25.40.340:FF:000002">
    <property type="entry name" value="Dihydroxyacetone kinase, L subunit"/>
    <property type="match status" value="1"/>
</dbReference>
<dbReference type="InterPro" id="IPR004701">
    <property type="entry name" value="PTS_EIIA_man-typ"/>
</dbReference>
<evidence type="ECO:0000256" key="1">
    <source>
        <dbReference type="ARBA" id="ARBA00022679"/>
    </source>
</evidence>
<dbReference type="InterPro" id="IPR036662">
    <property type="entry name" value="PTS_EIIA_man-typ_sf"/>
</dbReference>
<accession>A0A3S4WI88</accession>
<feature type="compositionally biased region" description="Basic and acidic residues" evidence="3">
    <location>
        <begin position="265"/>
        <end position="276"/>
    </location>
</feature>
<dbReference type="PANTHER" id="PTHR28629:SF4">
    <property type="entry name" value="TRIOKINASE_FMN CYCLASE"/>
    <property type="match status" value="1"/>
</dbReference>
<feature type="compositionally biased region" description="Polar residues" evidence="3">
    <location>
        <begin position="223"/>
        <end position="232"/>
    </location>
</feature>
<keyword evidence="1 6" id="KW-0808">Transferase</keyword>
<dbReference type="GO" id="GO:0019563">
    <property type="term" value="P:glycerol catabolic process"/>
    <property type="evidence" value="ECO:0007669"/>
    <property type="project" value="TreeGrafter"/>
</dbReference>
<dbReference type="NCBIfam" id="TIGR02365">
    <property type="entry name" value="dha_L_ycgS"/>
    <property type="match status" value="1"/>
</dbReference>
<evidence type="ECO:0000313" key="7">
    <source>
        <dbReference type="Proteomes" id="UP000276899"/>
    </source>
</evidence>
<evidence type="ECO:0000259" key="5">
    <source>
        <dbReference type="PROSITE" id="PS51480"/>
    </source>
</evidence>
<evidence type="ECO:0000259" key="4">
    <source>
        <dbReference type="PROSITE" id="PS51096"/>
    </source>
</evidence>
<dbReference type="Pfam" id="PF03610">
    <property type="entry name" value="EIIA-man"/>
    <property type="match status" value="1"/>
</dbReference>
<dbReference type="AlphaFoldDB" id="A0A3S4WI88"/>
<name>A0A3S4WI88_9ACTO</name>
<keyword evidence="7" id="KW-1185">Reference proteome</keyword>
<dbReference type="Pfam" id="PF02734">
    <property type="entry name" value="Dak2"/>
    <property type="match status" value="1"/>
</dbReference>
<evidence type="ECO:0000256" key="3">
    <source>
        <dbReference type="SAM" id="MobiDB-lite"/>
    </source>
</evidence>
<feature type="region of interest" description="Disordered" evidence="3">
    <location>
        <begin position="212"/>
        <end position="281"/>
    </location>
</feature>
<dbReference type="PROSITE" id="PS51096">
    <property type="entry name" value="PTS_EIIA_TYPE_4"/>
    <property type="match status" value="1"/>
</dbReference>
<dbReference type="PANTHER" id="PTHR28629">
    <property type="entry name" value="TRIOKINASE/FMN CYCLASE"/>
    <property type="match status" value="1"/>
</dbReference>
<dbReference type="EMBL" id="LR134363">
    <property type="protein sequence ID" value="VEG73452.1"/>
    <property type="molecule type" value="Genomic_DNA"/>
</dbReference>
<organism evidence="6 7">
    <name type="scientific">Actinomyces slackii</name>
    <dbReference type="NCBI Taxonomy" id="52774"/>
    <lineage>
        <taxon>Bacteria</taxon>
        <taxon>Bacillati</taxon>
        <taxon>Actinomycetota</taxon>
        <taxon>Actinomycetes</taxon>
        <taxon>Actinomycetales</taxon>
        <taxon>Actinomycetaceae</taxon>
        <taxon>Actinomyces</taxon>
    </lineage>
</organism>
<dbReference type="InterPro" id="IPR004007">
    <property type="entry name" value="DhaL_dom"/>
</dbReference>
<dbReference type="KEGG" id="asla:NCTC11923_00057"/>
<dbReference type="GO" id="GO:0016020">
    <property type="term" value="C:membrane"/>
    <property type="evidence" value="ECO:0007669"/>
    <property type="project" value="InterPro"/>
</dbReference>
<dbReference type="SUPFAM" id="SSF101473">
    <property type="entry name" value="DhaL-like"/>
    <property type="match status" value="1"/>
</dbReference>
<dbReference type="Gene3D" id="1.25.40.340">
    <property type="match status" value="1"/>
</dbReference>
<dbReference type="InterPro" id="IPR050861">
    <property type="entry name" value="Dihydroxyacetone_Kinase"/>
</dbReference>
<feature type="compositionally biased region" description="Acidic residues" evidence="3">
    <location>
        <begin position="252"/>
        <end position="264"/>
    </location>
</feature>
<evidence type="ECO:0000256" key="2">
    <source>
        <dbReference type="ARBA" id="ARBA00022777"/>
    </source>
</evidence>
<feature type="domain" description="PTS EIIA type-4" evidence="4">
    <location>
        <begin position="283"/>
        <end position="416"/>
    </location>
</feature>
<dbReference type="EC" id="2.7.-.-" evidence="6"/>
<reference evidence="6 7" key="1">
    <citation type="submission" date="2018-12" db="EMBL/GenBank/DDBJ databases">
        <authorList>
            <consortium name="Pathogen Informatics"/>
        </authorList>
    </citation>
    <scope>NUCLEOTIDE SEQUENCE [LARGE SCALE GENOMIC DNA]</scope>
    <source>
        <strain evidence="6 7">NCTC11923</strain>
    </source>
</reference>
<dbReference type="SUPFAM" id="SSF53062">
    <property type="entry name" value="PTS system fructose IIA component-like"/>
    <property type="match status" value="1"/>
</dbReference>
<evidence type="ECO:0000313" key="6">
    <source>
        <dbReference type="EMBL" id="VEG73452.1"/>
    </source>
</evidence>
<protein>
    <submittedName>
        <fullName evidence="6">PTS-dependent dihydroxyacetone kinase, ADP-binding subunit dhaL</fullName>
        <ecNumber evidence="6">2.7.-.-</ecNumber>
    </submittedName>
</protein>
<keyword evidence="2 6" id="KW-0418">Kinase</keyword>
<dbReference type="GO" id="GO:0005829">
    <property type="term" value="C:cytosol"/>
    <property type="evidence" value="ECO:0007669"/>
    <property type="project" value="TreeGrafter"/>
</dbReference>
<feature type="compositionally biased region" description="Low complexity" evidence="3">
    <location>
        <begin position="233"/>
        <end position="251"/>
    </location>
</feature>
<dbReference type="SMART" id="SM01120">
    <property type="entry name" value="Dak2"/>
    <property type="match status" value="1"/>
</dbReference>
<proteinExistence type="predicted"/>
<dbReference type="Proteomes" id="UP000276899">
    <property type="component" value="Chromosome"/>
</dbReference>
<dbReference type="GO" id="GO:0009401">
    <property type="term" value="P:phosphoenolpyruvate-dependent sugar phosphotransferase system"/>
    <property type="evidence" value="ECO:0007669"/>
    <property type="project" value="InterPro"/>
</dbReference>
<dbReference type="InterPro" id="IPR036117">
    <property type="entry name" value="DhaL_dom_sf"/>
</dbReference>
<feature type="domain" description="DhaL" evidence="5">
    <location>
        <begin position="5"/>
        <end position="202"/>
    </location>
</feature>
<gene>
    <name evidence="6" type="primary">dhaL</name>
    <name evidence="6" type="ORF">NCTC11923_00057</name>
</gene>
<dbReference type="PROSITE" id="PS51480">
    <property type="entry name" value="DHAL"/>
    <property type="match status" value="1"/>
</dbReference>
<dbReference type="InterPro" id="IPR012737">
    <property type="entry name" value="DhaK_L_YcgS"/>
</dbReference>
<sequence length="424" mass="41604">MLTIRDLEAWLRRSAELVGEHADELTALDAAIGDADHGANMKRGMTAVVSALDAGSFETVGTLLKKTGMTLVSTVGGASGPLYGTFFMRMGAAQASATGLDGPALAGAVEAGVAGIASRGRASAGEKTMLDAWYPALRALAADPQDLAAATAAAAAAAADGRDATTPMMATKGRASYLAERSIGHTDPGAASTALILQALAEVAREAGAGEPQLAPEAAEPGQATQASAQPTESGQPGQPGQAARAGGQAAEDAEDSGAAEDAGDPGRADMPDGSHGDAQSRQVGLVLVSHSRALAQAALEMTRRLVGSVEVTVEIAAGLPDGGLGTDGAAVARAVTAVASSSGGGVLVLTDLGSGVMSAEAGIERLTPETASRTRLSGAPFLEGLVGAYAAAGIGRDLEAVAAEASSSASAKEAQVGGRTAGV</sequence>